<keyword evidence="1" id="KW-0472">Membrane</keyword>
<keyword evidence="3" id="KW-1185">Reference proteome</keyword>
<evidence type="ECO:0000256" key="1">
    <source>
        <dbReference type="SAM" id="Phobius"/>
    </source>
</evidence>
<accession>A0AAV0IHG1</accession>
<comment type="caution">
    <text evidence="2">The sequence shown here is derived from an EMBL/GenBank/DDBJ whole genome shotgun (WGS) entry which is preliminary data.</text>
</comment>
<evidence type="ECO:0000313" key="3">
    <source>
        <dbReference type="Proteomes" id="UP001154282"/>
    </source>
</evidence>
<evidence type="ECO:0000313" key="2">
    <source>
        <dbReference type="EMBL" id="CAI0396129.1"/>
    </source>
</evidence>
<dbReference type="EMBL" id="CAMGYJ010000003">
    <property type="protein sequence ID" value="CAI0396129.1"/>
    <property type="molecule type" value="Genomic_DNA"/>
</dbReference>
<dbReference type="AlphaFoldDB" id="A0AAV0IHG1"/>
<name>A0AAV0IHG1_9ROSI</name>
<keyword evidence="1" id="KW-1133">Transmembrane helix</keyword>
<protein>
    <submittedName>
        <fullName evidence="2">Uncharacterized protein</fullName>
    </submittedName>
</protein>
<gene>
    <name evidence="2" type="ORF">LITE_LOCUS8991</name>
</gene>
<dbReference type="Proteomes" id="UP001154282">
    <property type="component" value="Unassembled WGS sequence"/>
</dbReference>
<organism evidence="2 3">
    <name type="scientific">Linum tenue</name>
    <dbReference type="NCBI Taxonomy" id="586396"/>
    <lineage>
        <taxon>Eukaryota</taxon>
        <taxon>Viridiplantae</taxon>
        <taxon>Streptophyta</taxon>
        <taxon>Embryophyta</taxon>
        <taxon>Tracheophyta</taxon>
        <taxon>Spermatophyta</taxon>
        <taxon>Magnoliopsida</taxon>
        <taxon>eudicotyledons</taxon>
        <taxon>Gunneridae</taxon>
        <taxon>Pentapetalae</taxon>
        <taxon>rosids</taxon>
        <taxon>fabids</taxon>
        <taxon>Malpighiales</taxon>
        <taxon>Linaceae</taxon>
        <taxon>Linum</taxon>
    </lineage>
</organism>
<feature type="transmembrane region" description="Helical" evidence="1">
    <location>
        <begin position="32"/>
        <end position="54"/>
    </location>
</feature>
<keyword evidence="1" id="KW-0812">Transmembrane</keyword>
<proteinExistence type="predicted"/>
<reference evidence="2" key="1">
    <citation type="submission" date="2022-08" db="EMBL/GenBank/DDBJ databases">
        <authorList>
            <person name="Gutierrez-Valencia J."/>
        </authorList>
    </citation>
    <scope>NUCLEOTIDE SEQUENCE</scope>
</reference>
<sequence>MAQSSTLRRAHPVAASCGGVMAVSSELSLRTLGGGGVLLLVRSWLVLCMGWILLGNKEPGKFFYKQTQ</sequence>